<dbReference type="EMBL" id="MU802082">
    <property type="protein sequence ID" value="KAJ3982020.1"/>
    <property type="molecule type" value="Genomic_DNA"/>
</dbReference>
<evidence type="ECO:0000313" key="2">
    <source>
        <dbReference type="Proteomes" id="UP001163850"/>
    </source>
</evidence>
<dbReference type="Proteomes" id="UP001163850">
    <property type="component" value="Unassembled WGS sequence"/>
</dbReference>
<protein>
    <submittedName>
        <fullName evidence="1">Uncharacterized protein</fullName>
    </submittedName>
</protein>
<comment type="caution">
    <text evidence="1">The sequence shown here is derived from an EMBL/GenBank/DDBJ whole genome shotgun (WGS) entry which is preliminary data.</text>
</comment>
<name>A0AA38PUH9_9AGAR</name>
<organism evidence="1 2">
    <name type="scientific">Lentinula detonsa</name>
    <dbReference type="NCBI Taxonomy" id="2804962"/>
    <lineage>
        <taxon>Eukaryota</taxon>
        <taxon>Fungi</taxon>
        <taxon>Dikarya</taxon>
        <taxon>Basidiomycota</taxon>
        <taxon>Agaricomycotina</taxon>
        <taxon>Agaricomycetes</taxon>
        <taxon>Agaricomycetidae</taxon>
        <taxon>Agaricales</taxon>
        <taxon>Marasmiineae</taxon>
        <taxon>Omphalotaceae</taxon>
        <taxon>Lentinula</taxon>
    </lineage>
</organism>
<sequence length="126" mass="14437">MIIGPGTLILVGMSTSFCLSHAKDKSTRARIYSVYGPWTLRCRKTRFMNVAIQLVLNLVTTQREVAMKLPVFIHEQPESRSRGINFSSEFGISFHVSNHSPYQMVTRPRFLHSHLDLWSSTLFYGC</sequence>
<reference evidence="1" key="1">
    <citation type="submission" date="2022-08" db="EMBL/GenBank/DDBJ databases">
        <authorList>
            <consortium name="DOE Joint Genome Institute"/>
            <person name="Min B."/>
            <person name="Riley R."/>
            <person name="Sierra-Patev S."/>
            <person name="Naranjo-Ortiz M."/>
            <person name="Looney B."/>
            <person name="Konkel Z."/>
            <person name="Slot J.C."/>
            <person name="Sakamoto Y."/>
            <person name="Steenwyk J.L."/>
            <person name="Rokas A."/>
            <person name="Carro J."/>
            <person name="Camarero S."/>
            <person name="Ferreira P."/>
            <person name="Molpeceres G."/>
            <person name="Ruiz-Duenas F.J."/>
            <person name="Serrano A."/>
            <person name="Henrissat B."/>
            <person name="Drula E."/>
            <person name="Hughes K.W."/>
            <person name="Mata J.L."/>
            <person name="Ishikawa N.K."/>
            <person name="Vargas-Isla R."/>
            <person name="Ushijima S."/>
            <person name="Smith C.A."/>
            <person name="Ahrendt S."/>
            <person name="Andreopoulos W."/>
            <person name="He G."/>
            <person name="Labutti K."/>
            <person name="Lipzen A."/>
            <person name="Ng V."/>
            <person name="Sandor L."/>
            <person name="Barry K."/>
            <person name="Martinez A.T."/>
            <person name="Xiao Y."/>
            <person name="Gibbons J.G."/>
            <person name="Terashima K."/>
            <person name="Hibbett D.S."/>
            <person name="Grigoriev I.V."/>
        </authorList>
    </citation>
    <scope>NUCLEOTIDE SEQUENCE</scope>
    <source>
        <strain evidence="1">TFB7829</strain>
    </source>
</reference>
<accession>A0AA38PUH9</accession>
<dbReference type="AlphaFoldDB" id="A0AA38PUH9"/>
<proteinExistence type="predicted"/>
<gene>
    <name evidence="1" type="ORF">F5890DRAFT_437442</name>
</gene>
<evidence type="ECO:0000313" key="1">
    <source>
        <dbReference type="EMBL" id="KAJ3982020.1"/>
    </source>
</evidence>